<dbReference type="Pfam" id="PF03739">
    <property type="entry name" value="LptF_LptG"/>
    <property type="match status" value="1"/>
</dbReference>
<name>A0A840CNK7_9BACT</name>
<evidence type="ECO:0000256" key="3">
    <source>
        <dbReference type="ARBA" id="ARBA00022692"/>
    </source>
</evidence>
<dbReference type="EMBL" id="JACIEP010000005">
    <property type="protein sequence ID" value="MBB4035658.1"/>
    <property type="molecule type" value="Genomic_DNA"/>
</dbReference>
<dbReference type="PANTHER" id="PTHR33529">
    <property type="entry name" value="SLR0882 PROTEIN-RELATED"/>
    <property type="match status" value="1"/>
</dbReference>
<evidence type="ECO:0000256" key="2">
    <source>
        <dbReference type="ARBA" id="ARBA00022475"/>
    </source>
</evidence>
<dbReference type="RefSeq" id="WP_246348025.1">
    <property type="nucleotide sequence ID" value="NZ_JACIEP010000005.1"/>
</dbReference>
<dbReference type="PANTHER" id="PTHR33529:SF6">
    <property type="entry name" value="YJGP_YJGQ FAMILY PERMEASE"/>
    <property type="match status" value="1"/>
</dbReference>
<comment type="caution">
    <text evidence="7">The sequence shown here is derived from an EMBL/GenBank/DDBJ whole genome shotgun (WGS) entry which is preliminary data.</text>
</comment>
<keyword evidence="3 6" id="KW-0812">Transmembrane</keyword>
<keyword evidence="5 6" id="KW-0472">Membrane</keyword>
<feature type="transmembrane region" description="Helical" evidence="6">
    <location>
        <begin position="37"/>
        <end position="62"/>
    </location>
</feature>
<keyword evidence="2" id="KW-1003">Cell membrane</keyword>
<feature type="transmembrane region" description="Helical" evidence="6">
    <location>
        <begin position="433"/>
        <end position="456"/>
    </location>
</feature>
<evidence type="ECO:0000256" key="1">
    <source>
        <dbReference type="ARBA" id="ARBA00004651"/>
    </source>
</evidence>
<comment type="subcellular location">
    <subcellularLocation>
        <location evidence="1">Cell membrane</location>
        <topology evidence="1">Multi-pass membrane protein</topology>
    </subcellularLocation>
</comment>
<accession>A0A840CNK7</accession>
<dbReference type="InterPro" id="IPR005495">
    <property type="entry name" value="LptG/LptF_permease"/>
</dbReference>
<organism evidence="7 8">
    <name type="scientific">Dysgonomonas hofstadii</name>
    <dbReference type="NCBI Taxonomy" id="637886"/>
    <lineage>
        <taxon>Bacteria</taxon>
        <taxon>Pseudomonadati</taxon>
        <taxon>Bacteroidota</taxon>
        <taxon>Bacteroidia</taxon>
        <taxon>Bacteroidales</taxon>
        <taxon>Dysgonomonadaceae</taxon>
        <taxon>Dysgonomonas</taxon>
    </lineage>
</organism>
<feature type="transmembrane region" description="Helical" evidence="6">
    <location>
        <begin position="404"/>
        <end position="421"/>
    </location>
</feature>
<sequence length="664" mass="76184">MMTFGICLFIFIMQFLWRYIEDLVGKGLDNVVLFELFLYAALQLIPMSLPLSLLLASLMAFGNMGERLELLAVKASGVSLLKAMKPLIMLVACISIGAFFFQNEAMPRINVKFRSLLISIKQKSPELDIPEGSFYSGINNYSLYVKKKNKETGMLKDVMIYDTSSGFDNMSVFVCDSALMRVSEDKKYLVLNLFYGQRFANFQQADITNTSNARRRNDNQFVPYGRENFKEKEIIIPFDANFERMDESNLEGTQIAKNIVQLGQSIDSMSLRLDSINVKDRRTIGQHTYLSYKMSDSYKKEKAARDSINKIEKRDKKITENRIDFDSLLASFSRNDMSQYLSAASVEADNSKFNVIEWNQKKSLQKNIRLHEVEWHRKFTLSFACLIFFFIGAPLGAIIRKGGLGMPVVVSVALFIIYYIIDNVGYKMARDGVWYVWQGMWLSSAVLFPLGVFLTYKAMNDSALFNPEAYNKFFRKIMFIKEPRKLNAEERSILVDRIPPVSQLNIEPERLISLQAMDSDLVRDIAKNYIKHGYGKDMQIAAISVLKEREAELDDLIGSQSYEMANEDYTDFCKSALLTGIGYVISLILLILNIPDFSTIIYAAYGILFIRSATYYMMFYAGIIEKSKLYHLFNIIALFTFFPVAFLFVKKDMEKVKEKIGMNI</sequence>
<dbReference type="GO" id="GO:0043190">
    <property type="term" value="C:ATP-binding cassette (ABC) transporter complex"/>
    <property type="evidence" value="ECO:0007669"/>
    <property type="project" value="TreeGrafter"/>
</dbReference>
<dbReference type="AlphaFoldDB" id="A0A840CNK7"/>
<reference evidence="7 8" key="1">
    <citation type="submission" date="2020-08" db="EMBL/GenBank/DDBJ databases">
        <title>Genomic Encyclopedia of Type Strains, Phase IV (KMG-IV): sequencing the most valuable type-strain genomes for metagenomic binning, comparative biology and taxonomic classification.</title>
        <authorList>
            <person name="Goeker M."/>
        </authorList>
    </citation>
    <scope>NUCLEOTIDE SEQUENCE [LARGE SCALE GENOMIC DNA]</scope>
    <source>
        <strain evidence="7 8">DSM 104969</strain>
    </source>
</reference>
<evidence type="ECO:0000256" key="6">
    <source>
        <dbReference type="SAM" id="Phobius"/>
    </source>
</evidence>
<feature type="transmembrane region" description="Helical" evidence="6">
    <location>
        <begin position="379"/>
        <end position="397"/>
    </location>
</feature>
<feature type="transmembrane region" description="Helical" evidence="6">
    <location>
        <begin position="629"/>
        <end position="649"/>
    </location>
</feature>
<evidence type="ECO:0000256" key="5">
    <source>
        <dbReference type="ARBA" id="ARBA00023136"/>
    </source>
</evidence>
<feature type="transmembrane region" description="Helical" evidence="6">
    <location>
        <begin position="576"/>
        <end position="594"/>
    </location>
</feature>
<evidence type="ECO:0000313" key="7">
    <source>
        <dbReference type="EMBL" id="MBB4035658.1"/>
    </source>
</evidence>
<dbReference type="GO" id="GO:0015920">
    <property type="term" value="P:lipopolysaccharide transport"/>
    <property type="evidence" value="ECO:0007669"/>
    <property type="project" value="TreeGrafter"/>
</dbReference>
<keyword evidence="8" id="KW-1185">Reference proteome</keyword>
<dbReference type="Proteomes" id="UP000555103">
    <property type="component" value="Unassembled WGS sequence"/>
</dbReference>
<evidence type="ECO:0000313" key="8">
    <source>
        <dbReference type="Proteomes" id="UP000555103"/>
    </source>
</evidence>
<evidence type="ECO:0000256" key="4">
    <source>
        <dbReference type="ARBA" id="ARBA00022989"/>
    </source>
</evidence>
<gene>
    <name evidence="7" type="ORF">GGR21_001553</name>
</gene>
<keyword evidence="4 6" id="KW-1133">Transmembrane helix</keyword>
<feature type="transmembrane region" description="Helical" evidence="6">
    <location>
        <begin position="600"/>
        <end position="617"/>
    </location>
</feature>
<proteinExistence type="predicted"/>
<protein>
    <submittedName>
        <fullName evidence="7">Lipopolysaccharide export system permease protein</fullName>
    </submittedName>
</protein>